<evidence type="ECO:0000256" key="2">
    <source>
        <dbReference type="ARBA" id="ARBA00022801"/>
    </source>
</evidence>
<comment type="catalytic activity">
    <reaction evidence="6">
        <text>a 1,3-diacyl-sn-glycerol + H2O = a 1-acyl-sn-glycerol + a fatty acid + H(+)</text>
        <dbReference type="Rhea" id="RHEA:38503"/>
        <dbReference type="ChEBI" id="CHEBI:15377"/>
        <dbReference type="ChEBI" id="CHEBI:15378"/>
        <dbReference type="ChEBI" id="CHEBI:28868"/>
        <dbReference type="ChEBI" id="CHEBI:64683"/>
        <dbReference type="ChEBI" id="CHEBI:77272"/>
    </reaction>
</comment>
<accession>A0A4X2JZK1</accession>
<protein>
    <recommendedName>
        <fullName evidence="7">sn-1-specific diacylglycerol lipase ABHD11</fullName>
        <ecNumber evidence="3">3.1.1.116</ecNumber>
    </recommendedName>
    <alternativeName>
        <fullName evidence="4">Alpha/beta hydrolase domain-containing protein 11</fullName>
    </alternativeName>
</protein>
<dbReference type="PRINTS" id="PR00111">
    <property type="entry name" value="ABHYDROLASE"/>
</dbReference>
<dbReference type="PANTHER" id="PTHR46118">
    <property type="entry name" value="PROTEIN ABHD11"/>
    <property type="match status" value="1"/>
</dbReference>
<dbReference type="STRING" id="29139.ENSVURP00010005113"/>
<dbReference type="Pfam" id="PF00561">
    <property type="entry name" value="Abhydrolase_1"/>
    <property type="match status" value="1"/>
</dbReference>
<name>A0A4X2JZK1_VOMUR</name>
<dbReference type="EC" id="3.1.1.116" evidence="3"/>
<dbReference type="GeneTree" id="ENSGT00390000015880"/>
<comment type="subunit">
    <text evidence="13">Interacts with OGDH and DLST; this interaction maintains the functional lipoylation of the 2-oxoglutarate dehydrogenase complex.</text>
</comment>
<dbReference type="GO" id="GO:0005739">
    <property type="term" value="C:mitochondrion"/>
    <property type="evidence" value="ECO:0007669"/>
    <property type="project" value="TreeGrafter"/>
</dbReference>
<reference evidence="16" key="3">
    <citation type="submission" date="2025-09" db="UniProtKB">
        <authorList>
            <consortium name="Ensembl"/>
        </authorList>
    </citation>
    <scope>IDENTIFICATION</scope>
</reference>
<reference evidence="17" key="1">
    <citation type="submission" date="2018-12" db="EMBL/GenBank/DDBJ databases">
        <authorList>
            <person name="Yazar S."/>
        </authorList>
    </citation>
    <scope>NUCLEOTIDE SEQUENCE [LARGE SCALE GENOMIC DNA]</scope>
</reference>
<comment type="function">
    <text evidence="12">Catalyzes the hydrolysis of diacylglycerol in vitro and may function as a key regulator in lipid metabolism, namely by regulating the intracellular levels of diacylglycerol. 1,2-diacyl-sn-glycerols are the preferred substrate over 1,3-diacyl-sn-glycerols. The enzyme hydrolyzes stearate in preference to palmitate from the sn-1 position of 1,2-diacyl-sn-glycerols. Maintains the functional lipoylation of the 2-oxoglutarate dehydrogenase complex (OGDHc) through its interaction with the OGDHc by preventing the formation of lipoyl adducts. In addition, is also required for the expansion and differentiation of embryonic stem cells (ESCs).</text>
</comment>
<dbReference type="Ensembl" id="ENSVURT00010005792.1">
    <property type="protein sequence ID" value="ENSVURP00010005113.1"/>
    <property type="gene ID" value="ENSVURG00010004024.1"/>
</dbReference>
<evidence type="ECO:0000256" key="7">
    <source>
        <dbReference type="ARBA" id="ARBA00044064"/>
    </source>
</evidence>
<evidence type="ECO:0000256" key="14">
    <source>
        <dbReference type="SAM" id="MobiDB-lite"/>
    </source>
</evidence>
<feature type="region of interest" description="Disordered" evidence="14">
    <location>
        <begin position="15"/>
        <end position="38"/>
    </location>
</feature>
<dbReference type="SUPFAM" id="SSF53474">
    <property type="entry name" value="alpha/beta-Hydrolases"/>
    <property type="match status" value="1"/>
</dbReference>
<reference evidence="16" key="2">
    <citation type="submission" date="2025-08" db="UniProtKB">
        <authorList>
            <consortium name="Ensembl"/>
        </authorList>
    </citation>
    <scope>IDENTIFICATION</scope>
</reference>
<evidence type="ECO:0000256" key="9">
    <source>
        <dbReference type="ARBA" id="ARBA00048504"/>
    </source>
</evidence>
<dbReference type="GO" id="GO:0052689">
    <property type="term" value="F:carboxylic ester hydrolase activity"/>
    <property type="evidence" value="ECO:0007669"/>
    <property type="project" value="TreeGrafter"/>
</dbReference>
<comment type="catalytic activity">
    <reaction evidence="5">
        <text>a 1,2-diacyl-sn-glycerol + H2O = a 2-acylglycerol + a fatty acid + H(+)</text>
        <dbReference type="Rhea" id="RHEA:33275"/>
        <dbReference type="ChEBI" id="CHEBI:15377"/>
        <dbReference type="ChEBI" id="CHEBI:15378"/>
        <dbReference type="ChEBI" id="CHEBI:17389"/>
        <dbReference type="ChEBI" id="CHEBI:17815"/>
        <dbReference type="ChEBI" id="CHEBI:28868"/>
        <dbReference type="EC" id="3.1.1.116"/>
    </reaction>
</comment>
<evidence type="ECO:0000256" key="13">
    <source>
        <dbReference type="ARBA" id="ARBA00063553"/>
    </source>
</evidence>
<comment type="catalytic activity">
    <reaction evidence="10">
        <text>1-octadecanoyl-2-(9Z-octadecenoyl)-sn-glycerol + H2O = 2-(9Z-octadecenoyl)-glycerol + octadecanoate + H(+)</text>
        <dbReference type="Rhea" id="RHEA:77103"/>
        <dbReference type="ChEBI" id="CHEBI:15377"/>
        <dbReference type="ChEBI" id="CHEBI:15378"/>
        <dbReference type="ChEBI" id="CHEBI:25629"/>
        <dbReference type="ChEBI" id="CHEBI:73990"/>
        <dbReference type="ChEBI" id="CHEBI:75468"/>
    </reaction>
</comment>
<evidence type="ECO:0000256" key="8">
    <source>
        <dbReference type="ARBA" id="ARBA00048283"/>
    </source>
</evidence>
<dbReference type="RefSeq" id="XP_027718339.1">
    <property type="nucleotide sequence ID" value="XM_027862538.1"/>
</dbReference>
<dbReference type="Gene3D" id="3.40.50.1820">
    <property type="entry name" value="alpha/beta hydrolase"/>
    <property type="match status" value="1"/>
</dbReference>
<dbReference type="InterPro" id="IPR000073">
    <property type="entry name" value="AB_hydrolase_1"/>
</dbReference>
<evidence type="ECO:0000256" key="4">
    <source>
        <dbReference type="ARBA" id="ARBA00042703"/>
    </source>
</evidence>
<evidence type="ECO:0000256" key="3">
    <source>
        <dbReference type="ARBA" id="ARBA00026104"/>
    </source>
</evidence>
<keyword evidence="2" id="KW-0378">Hydrolase</keyword>
<evidence type="ECO:0000256" key="6">
    <source>
        <dbReference type="ARBA" id="ARBA00043742"/>
    </source>
</evidence>
<proteinExistence type="inferred from homology"/>
<comment type="catalytic activity">
    <reaction evidence="9">
        <text>1,2-didecanoylglycerol + H2O = decanoylglycerol + decanoate + H(+)</text>
        <dbReference type="Rhea" id="RHEA:48596"/>
        <dbReference type="ChEBI" id="CHEBI:11152"/>
        <dbReference type="ChEBI" id="CHEBI:15377"/>
        <dbReference type="ChEBI" id="CHEBI:15378"/>
        <dbReference type="ChEBI" id="CHEBI:27689"/>
        <dbReference type="ChEBI" id="CHEBI:90605"/>
    </reaction>
</comment>
<dbReference type="AlphaFoldDB" id="A0A4X2JZK1"/>
<evidence type="ECO:0000313" key="16">
    <source>
        <dbReference type="Ensembl" id="ENSVURP00010005113.1"/>
    </source>
</evidence>
<dbReference type="FunFam" id="3.40.50.1820:FF:000039">
    <property type="entry name" value="Esterase ybfF"/>
    <property type="match status" value="1"/>
</dbReference>
<comment type="similarity">
    <text evidence="1">Belongs to the AB hydrolase superfamily.</text>
</comment>
<organism evidence="16 17">
    <name type="scientific">Vombatus ursinus</name>
    <name type="common">Common wombat</name>
    <dbReference type="NCBI Taxonomy" id="29139"/>
    <lineage>
        <taxon>Eukaryota</taxon>
        <taxon>Metazoa</taxon>
        <taxon>Chordata</taxon>
        <taxon>Craniata</taxon>
        <taxon>Vertebrata</taxon>
        <taxon>Euteleostomi</taxon>
        <taxon>Mammalia</taxon>
        <taxon>Metatheria</taxon>
        <taxon>Diprotodontia</taxon>
        <taxon>Vombatidae</taxon>
        <taxon>Vombatus</taxon>
    </lineage>
</organism>
<evidence type="ECO:0000313" key="17">
    <source>
        <dbReference type="Proteomes" id="UP000314987"/>
    </source>
</evidence>
<sequence>MWRWSRAWRDLSGVTLKPPLPSRGPGLPGAPAAHVSSGPRPVPLSYRLLDSEDTHPPLVFLHGLFGSKTNFQTIGKTLQQQTGRKVLIVDARNHGESPHSPDSSYEAMTADVEALLPQLGLTPCVLIGHSMGGKTAMMLALQRPELVERLISVDVSPLPTTAVSDFSPYLVAMKSVQVPKELPLPQARRVADEQLSLLIKEPPIRQFLLTNLVKASNGEFVWRVNVEALLQQMDKIMDFPLLQKSYPGPTLFLSGAKSKFIQPGHFSEIKRLFPQAQILSVPEAGHWIHAEQPQDFMSRIKRFLA</sequence>
<dbReference type="InterPro" id="IPR029058">
    <property type="entry name" value="AB_hydrolase_fold"/>
</dbReference>
<evidence type="ECO:0000256" key="1">
    <source>
        <dbReference type="ARBA" id="ARBA00008645"/>
    </source>
</evidence>
<evidence type="ECO:0000259" key="15">
    <source>
        <dbReference type="Pfam" id="PF00561"/>
    </source>
</evidence>
<dbReference type="Proteomes" id="UP000314987">
    <property type="component" value="Unassembled WGS sequence"/>
</dbReference>
<comment type="catalytic activity">
    <reaction evidence="11">
        <text>1-octadecanoyl-2-(5Z,8Z,11Z,14Z-eicosatetraenoyl)-sn-glycerol + H2O = 2-(5Z,8Z,11Z,14Z-eicosatetraenoyl)-glycerol + octadecanoate + H(+)</text>
        <dbReference type="Rhea" id="RHEA:38507"/>
        <dbReference type="ChEBI" id="CHEBI:15377"/>
        <dbReference type="ChEBI" id="CHEBI:15378"/>
        <dbReference type="ChEBI" id="CHEBI:25629"/>
        <dbReference type="ChEBI" id="CHEBI:52392"/>
        <dbReference type="ChEBI" id="CHEBI:75728"/>
    </reaction>
</comment>
<evidence type="ECO:0000256" key="11">
    <source>
        <dbReference type="ARBA" id="ARBA00048919"/>
    </source>
</evidence>
<feature type="domain" description="AB hydrolase-1" evidence="15">
    <location>
        <begin position="56"/>
        <end position="292"/>
    </location>
</feature>
<feature type="compositionally biased region" description="Low complexity" evidence="14">
    <location>
        <begin position="23"/>
        <end position="33"/>
    </location>
</feature>
<gene>
    <name evidence="16" type="primary">LOC114043427</name>
</gene>
<keyword evidence="17" id="KW-1185">Reference proteome</keyword>
<dbReference type="GeneID" id="114043427"/>
<dbReference type="PANTHER" id="PTHR46118:SF4">
    <property type="entry name" value="PROTEIN ABHD11"/>
    <property type="match status" value="1"/>
</dbReference>
<evidence type="ECO:0000256" key="5">
    <source>
        <dbReference type="ARBA" id="ARBA00043667"/>
    </source>
</evidence>
<dbReference type="OMA" id="FLGMSDN"/>
<dbReference type="OrthoDB" id="8119704at2759"/>
<evidence type="ECO:0000256" key="10">
    <source>
        <dbReference type="ARBA" id="ARBA00048513"/>
    </source>
</evidence>
<comment type="catalytic activity">
    <reaction evidence="8">
        <text>1-octadecanoyl-2-(4Z,7Z,10Z,13Z,16Z,19Z-docosahexaenoyl)-sn-glycerol + H2O = 2-(4Z,7Z,10Z,13Z,16Z,19Z-docosahexaenoyl)-glycerol + octadecanoate + H(+)</text>
        <dbReference type="Rhea" id="RHEA:77107"/>
        <dbReference type="ChEBI" id="CHEBI:15377"/>
        <dbReference type="ChEBI" id="CHEBI:15378"/>
        <dbReference type="ChEBI" id="CHEBI:25629"/>
        <dbReference type="ChEBI" id="CHEBI:77129"/>
        <dbReference type="ChEBI" id="CHEBI:186738"/>
    </reaction>
</comment>
<evidence type="ECO:0000256" key="12">
    <source>
        <dbReference type="ARBA" id="ARBA00057995"/>
    </source>
</evidence>